<name>A0AAE3KAD6_9GAMM</name>
<dbReference type="SUPFAM" id="SSF103473">
    <property type="entry name" value="MFS general substrate transporter"/>
    <property type="match status" value="1"/>
</dbReference>
<evidence type="ECO:0000256" key="2">
    <source>
        <dbReference type="ARBA" id="ARBA00022475"/>
    </source>
</evidence>
<dbReference type="GO" id="GO:0005886">
    <property type="term" value="C:plasma membrane"/>
    <property type="evidence" value="ECO:0007669"/>
    <property type="project" value="UniProtKB-SubCell"/>
</dbReference>
<feature type="transmembrane region" description="Helical" evidence="6">
    <location>
        <begin position="174"/>
        <end position="193"/>
    </location>
</feature>
<dbReference type="Pfam" id="PF07690">
    <property type="entry name" value="MFS_1"/>
    <property type="match status" value="1"/>
</dbReference>
<keyword evidence="3 6" id="KW-0812">Transmembrane</keyword>
<feature type="transmembrane region" description="Helical" evidence="6">
    <location>
        <begin position="224"/>
        <end position="246"/>
    </location>
</feature>
<dbReference type="AlphaFoldDB" id="A0AAE3KAD6"/>
<dbReference type="InterPro" id="IPR011701">
    <property type="entry name" value="MFS"/>
</dbReference>
<evidence type="ECO:0000313" key="9">
    <source>
        <dbReference type="Proteomes" id="UP001205843"/>
    </source>
</evidence>
<evidence type="ECO:0000256" key="5">
    <source>
        <dbReference type="ARBA" id="ARBA00023136"/>
    </source>
</evidence>
<dbReference type="EMBL" id="JALJXV010000001">
    <property type="protein sequence ID" value="MCP1673399.1"/>
    <property type="molecule type" value="Genomic_DNA"/>
</dbReference>
<dbReference type="InterPro" id="IPR020846">
    <property type="entry name" value="MFS_dom"/>
</dbReference>
<feature type="transmembrane region" description="Helical" evidence="6">
    <location>
        <begin position="115"/>
        <end position="135"/>
    </location>
</feature>
<feature type="transmembrane region" description="Helical" evidence="6">
    <location>
        <begin position="88"/>
        <end position="109"/>
    </location>
</feature>
<feature type="transmembrane region" description="Helical" evidence="6">
    <location>
        <begin position="147"/>
        <end position="168"/>
    </location>
</feature>
<feature type="transmembrane region" description="Helical" evidence="6">
    <location>
        <begin position="55"/>
        <end position="76"/>
    </location>
</feature>
<comment type="caution">
    <text evidence="8">The sequence shown here is derived from an EMBL/GenBank/DDBJ whole genome shotgun (WGS) entry which is preliminary data.</text>
</comment>
<dbReference type="RefSeq" id="WP_253473705.1">
    <property type="nucleotide sequence ID" value="NZ_JALJXV010000001.1"/>
</dbReference>
<evidence type="ECO:0000256" key="1">
    <source>
        <dbReference type="ARBA" id="ARBA00004651"/>
    </source>
</evidence>
<keyword evidence="4 6" id="KW-1133">Transmembrane helix</keyword>
<keyword evidence="5 6" id="KW-0472">Membrane</keyword>
<evidence type="ECO:0000256" key="4">
    <source>
        <dbReference type="ARBA" id="ARBA00022989"/>
    </source>
</evidence>
<dbReference type="InterPro" id="IPR036259">
    <property type="entry name" value="MFS_trans_sf"/>
</dbReference>
<feature type="transmembrane region" description="Helical" evidence="6">
    <location>
        <begin position="317"/>
        <end position="337"/>
    </location>
</feature>
<feature type="transmembrane region" description="Helical" evidence="6">
    <location>
        <begin position="12"/>
        <end position="33"/>
    </location>
</feature>
<comment type="subcellular location">
    <subcellularLocation>
        <location evidence="1">Cell membrane</location>
        <topology evidence="1">Multi-pass membrane protein</topology>
    </subcellularLocation>
</comment>
<evidence type="ECO:0000259" key="7">
    <source>
        <dbReference type="PROSITE" id="PS50850"/>
    </source>
</evidence>
<accession>A0AAE3KAD6</accession>
<sequence length="418" mass="44401">MPSNASTPDGAIVNRFAQIFLPFAAGYFLSYLFRSVNAVIAGDLETDVGVGASELGLLTASYLLAFALFQLPLGILLDRLGPRRVESVLLLIAGAGALVFALGQGLLSLTVGRALIGLGVSACLMASLKAFALWYRSDQLPAINGYLLAFGGLGAITATAPVEAMLGITTWRVLFIGLAAGCLLTAAALWLAVPERGRSIPVEPLAHQIAGLVFILRSRRFWRVAPAAMLFPGGLMAIQGLWAGPWLRDVAGFDRGMVAHYLLMLAVATTVGFAAWGHLTSRLARQGVDMLRVISVGLVLFCVTLALLASHPGYGLLAIWLVMGFASTSGALFYAALSRQFEPELMGRVVTALNLMVFLGAFGLQWGMGIIIELPDEAAGEGYAQGYQIAFGLTAALQAAALLWLLWPVRGHEQPMRR</sequence>
<evidence type="ECO:0000256" key="6">
    <source>
        <dbReference type="SAM" id="Phobius"/>
    </source>
</evidence>
<dbReference type="PROSITE" id="PS50850">
    <property type="entry name" value="MFS"/>
    <property type="match status" value="1"/>
</dbReference>
<keyword evidence="9" id="KW-1185">Reference proteome</keyword>
<reference evidence="8" key="1">
    <citation type="submission" date="2022-03" db="EMBL/GenBank/DDBJ databases">
        <title>Genomic Encyclopedia of Type Strains, Phase III (KMG-III): the genomes of soil and plant-associated and newly described type strains.</title>
        <authorList>
            <person name="Whitman W."/>
        </authorList>
    </citation>
    <scope>NUCLEOTIDE SEQUENCE</scope>
    <source>
        <strain evidence="8">ANL 6-2</strain>
    </source>
</reference>
<gene>
    <name evidence="8" type="ORF">J2T57_000491</name>
</gene>
<organism evidence="8 9">
    <name type="scientific">Natronocella acetinitrilica</name>
    <dbReference type="NCBI Taxonomy" id="414046"/>
    <lineage>
        <taxon>Bacteria</taxon>
        <taxon>Pseudomonadati</taxon>
        <taxon>Pseudomonadota</taxon>
        <taxon>Gammaproteobacteria</taxon>
        <taxon>Chromatiales</taxon>
        <taxon>Ectothiorhodospiraceae</taxon>
        <taxon>Natronocella</taxon>
    </lineage>
</organism>
<feature type="transmembrane region" description="Helical" evidence="6">
    <location>
        <begin position="291"/>
        <end position="311"/>
    </location>
</feature>
<dbReference type="GO" id="GO:0022857">
    <property type="term" value="F:transmembrane transporter activity"/>
    <property type="evidence" value="ECO:0007669"/>
    <property type="project" value="InterPro"/>
</dbReference>
<dbReference type="Proteomes" id="UP001205843">
    <property type="component" value="Unassembled WGS sequence"/>
</dbReference>
<feature type="transmembrane region" description="Helical" evidence="6">
    <location>
        <begin position="387"/>
        <end position="409"/>
    </location>
</feature>
<dbReference type="Gene3D" id="1.20.1250.20">
    <property type="entry name" value="MFS general substrate transporter like domains"/>
    <property type="match status" value="2"/>
</dbReference>
<keyword evidence="2" id="KW-1003">Cell membrane</keyword>
<protein>
    <submittedName>
        <fullName evidence="8">MFS family arabinose efflux permease</fullName>
    </submittedName>
</protein>
<evidence type="ECO:0000256" key="3">
    <source>
        <dbReference type="ARBA" id="ARBA00022692"/>
    </source>
</evidence>
<feature type="transmembrane region" description="Helical" evidence="6">
    <location>
        <begin position="258"/>
        <end position="279"/>
    </location>
</feature>
<feature type="domain" description="Major facilitator superfamily (MFS) profile" evidence="7">
    <location>
        <begin position="19"/>
        <end position="413"/>
    </location>
</feature>
<dbReference type="PANTHER" id="PTHR43124">
    <property type="entry name" value="PURINE EFFLUX PUMP PBUE"/>
    <property type="match status" value="1"/>
</dbReference>
<proteinExistence type="predicted"/>
<dbReference type="InterPro" id="IPR050189">
    <property type="entry name" value="MFS_Efflux_Transporters"/>
</dbReference>
<evidence type="ECO:0000313" key="8">
    <source>
        <dbReference type="EMBL" id="MCP1673399.1"/>
    </source>
</evidence>
<feature type="transmembrane region" description="Helical" evidence="6">
    <location>
        <begin position="349"/>
        <end position="372"/>
    </location>
</feature>
<dbReference type="PANTHER" id="PTHR43124:SF3">
    <property type="entry name" value="CHLORAMPHENICOL EFFLUX PUMP RV0191"/>
    <property type="match status" value="1"/>
</dbReference>